<proteinExistence type="predicted"/>
<dbReference type="AlphaFoldDB" id="A0A5B7DVV2"/>
<accession>A0A5B7DVV2</accession>
<dbReference type="EMBL" id="VSRR010001511">
    <property type="protein sequence ID" value="MPC25802.1"/>
    <property type="molecule type" value="Genomic_DNA"/>
</dbReference>
<evidence type="ECO:0000313" key="2">
    <source>
        <dbReference type="Proteomes" id="UP000324222"/>
    </source>
</evidence>
<gene>
    <name evidence="1" type="ORF">E2C01_018924</name>
</gene>
<keyword evidence="2" id="KW-1185">Reference proteome</keyword>
<dbReference type="Proteomes" id="UP000324222">
    <property type="component" value="Unassembled WGS sequence"/>
</dbReference>
<protein>
    <submittedName>
        <fullName evidence="1">Uncharacterized protein</fullName>
    </submittedName>
</protein>
<name>A0A5B7DVV2_PORTR</name>
<comment type="caution">
    <text evidence="1">The sequence shown here is derived from an EMBL/GenBank/DDBJ whole genome shotgun (WGS) entry which is preliminary data.</text>
</comment>
<organism evidence="1 2">
    <name type="scientific">Portunus trituberculatus</name>
    <name type="common">Swimming crab</name>
    <name type="synonym">Neptunus trituberculatus</name>
    <dbReference type="NCBI Taxonomy" id="210409"/>
    <lineage>
        <taxon>Eukaryota</taxon>
        <taxon>Metazoa</taxon>
        <taxon>Ecdysozoa</taxon>
        <taxon>Arthropoda</taxon>
        <taxon>Crustacea</taxon>
        <taxon>Multicrustacea</taxon>
        <taxon>Malacostraca</taxon>
        <taxon>Eumalacostraca</taxon>
        <taxon>Eucarida</taxon>
        <taxon>Decapoda</taxon>
        <taxon>Pleocyemata</taxon>
        <taxon>Brachyura</taxon>
        <taxon>Eubrachyura</taxon>
        <taxon>Portunoidea</taxon>
        <taxon>Portunidae</taxon>
        <taxon>Portuninae</taxon>
        <taxon>Portunus</taxon>
    </lineage>
</organism>
<reference evidence="1 2" key="1">
    <citation type="submission" date="2019-05" db="EMBL/GenBank/DDBJ databases">
        <title>Another draft genome of Portunus trituberculatus and its Hox gene families provides insights of decapod evolution.</title>
        <authorList>
            <person name="Jeong J.-H."/>
            <person name="Song I."/>
            <person name="Kim S."/>
            <person name="Choi T."/>
            <person name="Kim D."/>
            <person name="Ryu S."/>
            <person name="Kim W."/>
        </authorList>
    </citation>
    <scope>NUCLEOTIDE SEQUENCE [LARGE SCALE GENOMIC DNA]</scope>
    <source>
        <tissue evidence="1">Muscle</tissue>
    </source>
</reference>
<sequence>MSPVPTKYRKVNSVFIQESLHQMQNFATDASHTVCTDSKVAGQAIFLAIVTRSAMPLGTPTFMLSSPEAYIPFIDHNDLTPQLSLPHSLSFTVNSWISCRNCQVNQPPHIANVSPSSMPSVNIPIATKVSPTLVRHVPHLRFEVAFMRSAPPVLCNTVHGGSPGLDLLR</sequence>
<evidence type="ECO:0000313" key="1">
    <source>
        <dbReference type="EMBL" id="MPC25802.1"/>
    </source>
</evidence>